<sequence length="31" mass="3680">MDKDNEEKMKHKGEDTICVNLPQDNTFHPQH</sequence>
<dbReference type="HOGENOM" id="CLU_3397712_0_0_10"/>
<dbReference type="STRING" id="694427.Palpr_1376"/>
<organism evidence="2 3">
    <name type="scientific">Paludibacter propionicigenes (strain DSM 17365 / JCM 13257 / WB4)</name>
    <dbReference type="NCBI Taxonomy" id="694427"/>
    <lineage>
        <taxon>Bacteria</taxon>
        <taxon>Pseudomonadati</taxon>
        <taxon>Bacteroidota</taxon>
        <taxon>Bacteroidia</taxon>
        <taxon>Bacteroidales</taxon>
        <taxon>Paludibacteraceae</taxon>
        <taxon>Paludibacter</taxon>
    </lineage>
</organism>
<dbReference type="EMBL" id="CP002345">
    <property type="protein sequence ID" value="ADQ79522.1"/>
    <property type="molecule type" value="Genomic_DNA"/>
</dbReference>
<protein>
    <submittedName>
        <fullName evidence="2">Uncharacterized protein</fullName>
    </submittedName>
</protein>
<evidence type="ECO:0000313" key="2">
    <source>
        <dbReference type="EMBL" id="ADQ79522.1"/>
    </source>
</evidence>
<evidence type="ECO:0000313" key="3">
    <source>
        <dbReference type="Proteomes" id="UP000008718"/>
    </source>
</evidence>
<dbReference type="Proteomes" id="UP000008718">
    <property type="component" value="Chromosome"/>
</dbReference>
<feature type="compositionally biased region" description="Polar residues" evidence="1">
    <location>
        <begin position="22"/>
        <end position="31"/>
    </location>
</feature>
<feature type="compositionally biased region" description="Basic and acidic residues" evidence="1">
    <location>
        <begin position="1"/>
        <end position="15"/>
    </location>
</feature>
<evidence type="ECO:0000256" key="1">
    <source>
        <dbReference type="SAM" id="MobiDB-lite"/>
    </source>
</evidence>
<reference key="1">
    <citation type="submission" date="2010-11" db="EMBL/GenBank/DDBJ databases">
        <title>The complete genome of Paludibacter propionicigenes DSM 17365.</title>
        <authorList>
            <consortium name="US DOE Joint Genome Institute (JGI-PGF)"/>
            <person name="Lucas S."/>
            <person name="Copeland A."/>
            <person name="Lapidus A."/>
            <person name="Bruce D."/>
            <person name="Goodwin L."/>
            <person name="Pitluck S."/>
            <person name="Kyrpides N."/>
            <person name="Mavromatis K."/>
            <person name="Ivanova N."/>
            <person name="Munk A.C."/>
            <person name="Brettin T."/>
            <person name="Detter J.C."/>
            <person name="Han C."/>
            <person name="Tapia R."/>
            <person name="Land M."/>
            <person name="Hauser L."/>
            <person name="Markowitz V."/>
            <person name="Cheng J.-F."/>
            <person name="Hugenholtz P."/>
            <person name="Woyke T."/>
            <person name="Wu D."/>
            <person name="Gronow S."/>
            <person name="Wellnitz S."/>
            <person name="Brambilla E."/>
            <person name="Klenk H.-P."/>
            <person name="Eisen J.A."/>
        </authorList>
    </citation>
    <scope>NUCLEOTIDE SEQUENCE</scope>
    <source>
        <strain>WB4</strain>
    </source>
</reference>
<accession>E4T478</accession>
<reference evidence="2 3" key="2">
    <citation type="journal article" date="2011" name="Stand. Genomic Sci.">
        <title>Complete genome sequence of Paludibacter propionicigenes type strain (WB4).</title>
        <authorList>
            <person name="Gronow S."/>
            <person name="Munk C."/>
            <person name="Lapidus A."/>
            <person name="Nolan M."/>
            <person name="Lucas S."/>
            <person name="Hammon N."/>
            <person name="Deshpande S."/>
            <person name="Cheng J.F."/>
            <person name="Tapia R."/>
            <person name="Han C."/>
            <person name="Goodwin L."/>
            <person name="Pitluck S."/>
            <person name="Liolios K."/>
            <person name="Ivanova N."/>
            <person name="Mavromatis K."/>
            <person name="Mikhailova N."/>
            <person name="Pati A."/>
            <person name="Chen A."/>
            <person name="Palaniappan K."/>
            <person name="Land M."/>
            <person name="Hauser L."/>
            <person name="Chang Y.J."/>
            <person name="Jeffries C.D."/>
            <person name="Brambilla E."/>
            <person name="Rohde M."/>
            <person name="Goker M."/>
            <person name="Detter J.C."/>
            <person name="Woyke T."/>
            <person name="Bristow J."/>
            <person name="Eisen J.A."/>
            <person name="Markowitz V."/>
            <person name="Hugenholtz P."/>
            <person name="Kyrpides N.C."/>
            <person name="Klenk H.P."/>
        </authorList>
    </citation>
    <scope>NUCLEOTIDE SEQUENCE [LARGE SCALE GENOMIC DNA]</scope>
    <source>
        <strain evidence="3">DSM 17365 / JCM 13257 / WB4</strain>
    </source>
</reference>
<keyword evidence="3" id="KW-1185">Reference proteome</keyword>
<name>E4T478_PALPW</name>
<dbReference type="AlphaFoldDB" id="E4T478"/>
<dbReference type="KEGG" id="ppn:Palpr_1376"/>
<gene>
    <name evidence="2" type="ordered locus">Palpr_1376</name>
</gene>
<proteinExistence type="predicted"/>
<feature type="region of interest" description="Disordered" evidence="1">
    <location>
        <begin position="1"/>
        <end position="31"/>
    </location>
</feature>